<dbReference type="Proteomes" id="UP000663832">
    <property type="component" value="Unassembled WGS sequence"/>
</dbReference>
<reference evidence="3" key="1">
    <citation type="submission" date="2021-02" db="EMBL/GenBank/DDBJ databases">
        <authorList>
            <person name="Nowell W R."/>
        </authorList>
    </citation>
    <scope>NUCLEOTIDE SEQUENCE</scope>
</reference>
<keyword evidence="2" id="KW-1133">Transmembrane helix</keyword>
<feature type="transmembrane region" description="Helical" evidence="2">
    <location>
        <begin position="25"/>
        <end position="47"/>
    </location>
</feature>
<gene>
    <name evidence="3" type="ORF">QVE165_LOCUS6620</name>
</gene>
<protein>
    <submittedName>
        <fullName evidence="3">Uncharacterized protein</fullName>
    </submittedName>
</protein>
<sequence>MNIKLSLYLNQLRKYLHSHWPWSKILIIGLIALCIIGIILALIFCILGKKFRKNQRSATTAKPGSAGTGKHGVTPGTAQGTKYESVAAGV</sequence>
<keyword evidence="4" id="KW-1185">Reference proteome</keyword>
<dbReference type="EMBL" id="CAJNOM010000028">
    <property type="protein sequence ID" value="CAF0846865.1"/>
    <property type="molecule type" value="Genomic_DNA"/>
</dbReference>
<dbReference type="AlphaFoldDB" id="A0A813W7S4"/>
<comment type="caution">
    <text evidence="3">The sequence shown here is derived from an EMBL/GenBank/DDBJ whole genome shotgun (WGS) entry which is preliminary data.</text>
</comment>
<evidence type="ECO:0000256" key="2">
    <source>
        <dbReference type="SAM" id="Phobius"/>
    </source>
</evidence>
<feature type="region of interest" description="Disordered" evidence="1">
    <location>
        <begin position="58"/>
        <end position="90"/>
    </location>
</feature>
<keyword evidence="2" id="KW-0812">Transmembrane</keyword>
<proteinExistence type="predicted"/>
<keyword evidence="2" id="KW-0472">Membrane</keyword>
<name>A0A813W7S4_9BILA</name>
<dbReference type="OrthoDB" id="10575383at2759"/>
<evidence type="ECO:0000256" key="1">
    <source>
        <dbReference type="SAM" id="MobiDB-lite"/>
    </source>
</evidence>
<evidence type="ECO:0000313" key="3">
    <source>
        <dbReference type="EMBL" id="CAF0846865.1"/>
    </source>
</evidence>
<organism evidence="3 4">
    <name type="scientific">Adineta steineri</name>
    <dbReference type="NCBI Taxonomy" id="433720"/>
    <lineage>
        <taxon>Eukaryota</taxon>
        <taxon>Metazoa</taxon>
        <taxon>Spiralia</taxon>
        <taxon>Gnathifera</taxon>
        <taxon>Rotifera</taxon>
        <taxon>Eurotatoria</taxon>
        <taxon>Bdelloidea</taxon>
        <taxon>Adinetida</taxon>
        <taxon>Adinetidae</taxon>
        <taxon>Adineta</taxon>
    </lineage>
</organism>
<accession>A0A813W7S4</accession>
<evidence type="ECO:0000313" key="4">
    <source>
        <dbReference type="Proteomes" id="UP000663832"/>
    </source>
</evidence>